<organism evidence="1">
    <name type="scientific">marine sediment metagenome</name>
    <dbReference type="NCBI Taxonomy" id="412755"/>
    <lineage>
        <taxon>unclassified sequences</taxon>
        <taxon>metagenomes</taxon>
        <taxon>ecological metagenomes</taxon>
    </lineage>
</organism>
<evidence type="ECO:0008006" key="2">
    <source>
        <dbReference type="Google" id="ProtNLM"/>
    </source>
</evidence>
<dbReference type="SUPFAM" id="SSF53328">
    <property type="entry name" value="Formyltransferase"/>
    <property type="match status" value="1"/>
</dbReference>
<dbReference type="AlphaFoldDB" id="A0A0F9AJG1"/>
<evidence type="ECO:0000313" key="1">
    <source>
        <dbReference type="EMBL" id="KKL09734.1"/>
    </source>
</evidence>
<sequence>MEQTNKVVLFTSSCLSMPTVDFLLQSKLLVAVVFVAHENAQVQSESEQLRVQCEAFNIAFVAWNSDVQLLAQLDQWQATMAISCVTAAPLSDTIINFFHGHAYGVFLQTDANYQWVETLYWQVRTQQDDLSITVQRLTGNGENQAQTLQQSIAIHPFDTYQSLAMRVASTLAQTLALFFAEFKQLNWQPHSAKECVLPALTYNDLTLSCVAHSASDFVAAARAGNPLYGGFILTTKLGEINVLQASFVEEKLFFEPAGTILTISKSAGLVVQTKQGAVALDIVSCQFGCVTGYRFASLANISAGMQL</sequence>
<dbReference type="InterPro" id="IPR036477">
    <property type="entry name" value="Formyl_transf_N_sf"/>
</dbReference>
<protein>
    <recommendedName>
        <fullName evidence="2">Formyl transferase C-terminal domain-containing protein</fullName>
    </recommendedName>
</protein>
<gene>
    <name evidence="1" type="ORF">LCGC14_2562910</name>
</gene>
<comment type="caution">
    <text evidence="1">The sequence shown here is derived from an EMBL/GenBank/DDBJ whole genome shotgun (WGS) entry which is preliminary data.</text>
</comment>
<proteinExistence type="predicted"/>
<dbReference type="EMBL" id="LAZR01042349">
    <property type="protein sequence ID" value="KKL09734.1"/>
    <property type="molecule type" value="Genomic_DNA"/>
</dbReference>
<reference evidence="1" key="1">
    <citation type="journal article" date="2015" name="Nature">
        <title>Complex archaea that bridge the gap between prokaryotes and eukaryotes.</title>
        <authorList>
            <person name="Spang A."/>
            <person name="Saw J.H."/>
            <person name="Jorgensen S.L."/>
            <person name="Zaremba-Niedzwiedzka K."/>
            <person name="Martijn J."/>
            <person name="Lind A.E."/>
            <person name="van Eijk R."/>
            <person name="Schleper C."/>
            <person name="Guy L."/>
            <person name="Ettema T.J."/>
        </authorList>
    </citation>
    <scope>NUCLEOTIDE SEQUENCE</scope>
</reference>
<accession>A0A0F9AJG1</accession>
<dbReference type="Gene3D" id="3.40.50.12230">
    <property type="match status" value="1"/>
</dbReference>
<name>A0A0F9AJG1_9ZZZZ</name>